<evidence type="ECO:0000313" key="1">
    <source>
        <dbReference type="EMBL" id="AFZ80556.1"/>
    </source>
</evidence>
<sequence length="22" mass="2492">MREITLLNVLKDGRYVKMALAG</sequence>
<protein>
    <submittedName>
        <fullName evidence="1">Uncharacterized protein</fullName>
    </submittedName>
</protein>
<dbReference type="VEuPathDB" id="PiroplasmaDB:BEWA_034130"/>
<gene>
    <name evidence="1" type="ORF">BEWA_034130</name>
</gene>
<proteinExistence type="predicted"/>
<name>L0AZX7_THEEQ</name>
<evidence type="ECO:0000313" key="2">
    <source>
        <dbReference type="Proteomes" id="UP000031512"/>
    </source>
</evidence>
<organism evidence="1 2">
    <name type="scientific">Theileria equi strain WA</name>
    <dbReference type="NCBI Taxonomy" id="1537102"/>
    <lineage>
        <taxon>Eukaryota</taxon>
        <taxon>Sar</taxon>
        <taxon>Alveolata</taxon>
        <taxon>Apicomplexa</taxon>
        <taxon>Aconoidasida</taxon>
        <taxon>Piroplasmida</taxon>
        <taxon>Theileriidae</taxon>
        <taxon>Theileria</taxon>
    </lineage>
</organism>
<dbReference type="Proteomes" id="UP000031512">
    <property type="component" value="Chromosome 1"/>
</dbReference>
<keyword evidence="2" id="KW-1185">Reference proteome</keyword>
<reference evidence="1 2" key="1">
    <citation type="journal article" date="2012" name="BMC Genomics">
        <title>Comparative genomic analysis and phylogenetic position of Theileria equi.</title>
        <authorList>
            <person name="Kappmeyer L.S."/>
            <person name="Thiagarajan M."/>
            <person name="Herndon D.R."/>
            <person name="Ramsay J.D."/>
            <person name="Caler E."/>
            <person name="Djikeng A."/>
            <person name="Gillespie J.J."/>
            <person name="Lau A.O."/>
            <person name="Roalson E.H."/>
            <person name="Silva J.C."/>
            <person name="Silva M.G."/>
            <person name="Suarez C.E."/>
            <person name="Ueti M.W."/>
            <person name="Nene V.M."/>
            <person name="Mealey R.H."/>
            <person name="Knowles D.P."/>
            <person name="Brayton K.A."/>
        </authorList>
    </citation>
    <scope>NUCLEOTIDE SEQUENCE [LARGE SCALE GENOMIC DNA]</scope>
    <source>
        <strain evidence="1 2">WA</strain>
    </source>
</reference>
<accession>L0AZX7</accession>
<dbReference type="EMBL" id="CP001669">
    <property type="protein sequence ID" value="AFZ80556.1"/>
    <property type="molecule type" value="Genomic_DNA"/>
</dbReference>
<dbReference type="AlphaFoldDB" id="L0AZX7"/>